<dbReference type="Proteomes" id="UP000738431">
    <property type="component" value="Chromosome"/>
</dbReference>
<keyword evidence="2" id="KW-0732">Signal</keyword>
<evidence type="ECO:0000313" key="5">
    <source>
        <dbReference type="Proteomes" id="UP000738431"/>
    </source>
</evidence>
<reference evidence="4 5" key="2">
    <citation type="submission" date="2023-12" db="EMBL/GenBank/DDBJ databases">
        <title>Description of an unclassified Opitutus bacterium of Verrucomicrobiota.</title>
        <authorList>
            <person name="Zhang D.-F."/>
        </authorList>
    </citation>
    <scope>NUCLEOTIDE SEQUENCE [LARGE SCALE GENOMIC DNA]</scope>
    <source>
        <strain evidence="4 5">WL0086</strain>
    </source>
</reference>
<keyword evidence="5" id="KW-1185">Reference proteome</keyword>
<protein>
    <submittedName>
        <fullName evidence="4">Alpha/beta hydrolase</fullName>
    </submittedName>
</protein>
<dbReference type="InterPro" id="IPR050300">
    <property type="entry name" value="GDXG_lipolytic_enzyme"/>
</dbReference>
<dbReference type="InterPro" id="IPR029058">
    <property type="entry name" value="AB_hydrolase_fold"/>
</dbReference>
<dbReference type="SUPFAM" id="SSF53474">
    <property type="entry name" value="alpha/beta-Hydrolases"/>
    <property type="match status" value="1"/>
</dbReference>
<reference evidence="4 5" key="1">
    <citation type="submission" date="2021-08" db="EMBL/GenBank/DDBJ databases">
        <authorList>
            <person name="Zhang D."/>
            <person name="Zhang A."/>
            <person name="Wang L."/>
        </authorList>
    </citation>
    <scope>NUCLEOTIDE SEQUENCE [LARGE SCALE GENOMIC DNA]</scope>
    <source>
        <strain evidence="4 5">WL0086</strain>
    </source>
</reference>
<proteinExistence type="predicted"/>
<dbReference type="GO" id="GO:0016787">
    <property type="term" value="F:hydrolase activity"/>
    <property type="evidence" value="ECO:0007669"/>
    <property type="project" value="UniProtKB-KW"/>
</dbReference>
<evidence type="ECO:0000256" key="1">
    <source>
        <dbReference type="ARBA" id="ARBA00022801"/>
    </source>
</evidence>
<dbReference type="InterPro" id="IPR049492">
    <property type="entry name" value="BD-FAE-like_dom"/>
</dbReference>
<dbReference type="PANTHER" id="PTHR48081">
    <property type="entry name" value="AB HYDROLASE SUPERFAMILY PROTEIN C4A8.06C"/>
    <property type="match status" value="1"/>
</dbReference>
<dbReference type="PANTHER" id="PTHR48081:SF6">
    <property type="entry name" value="PEPTIDASE S9 PROLYL OLIGOPEPTIDASE CATALYTIC DOMAIN-CONTAINING PROTEIN"/>
    <property type="match status" value="1"/>
</dbReference>
<keyword evidence="1 4" id="KW-0378">Hydrolase</keyword>
<gene>
    <name evidence="4" type="ORF">K1X11_015475</name>
</gene>
<accession>A0ABZ1C3N5</accession>
<evidence type="ECO:0000259" key="3">
    <source>
        <dbReference type="Pfam" id="PF20434"/>
    </source>
</evidence>
<dbReference type="Pfam" id="PF20434">
    <property type="entry name" value="BD-FAE"/>
    <property type="match status" value="1"/>
</dbReference>
<evidence type="ECO:0000313" key="4">
    <source>
        <dbReference type="EMBL" id="WRQ86215.1"/>
    </source>
</evidence>
<dbReference type="RefSeq" id="WP_221031143.1">
    <property type="nucleotide sequence ID" value="NZ_CP139781.1"/>
</dbReference>
<sequence length="308" mass="33299">MRRLLIPFIMATTLALSATGTPQVLPLWEGTPPNHQTSELVEVGELRDTIFWYYQVQHPTIEVRRPSVGAANGQAVIVCPGGGYWGLAYDWEGTDTANWLNSIGVTAIVLKYRTPEDVSNVKPWLSPLLDAQRAIRLTRAHAAEWGIDPTKVGIMGFSAGGHLASTAATHFDAGDPGAADPVDRLSSRPDFAILIYPVISMEDGVTHGGSRTNLLGEAPTTELIEHYSNDLQVTADTPPTFLLHASDDDAVPVENSLRFYRALIAHGVSAEMHLYPTGGHGFALAIGKGHLQGWTARCADWLATLSQE</sequence>
<feature type="domain" description="BD-FAE-like" evidence="3">
    <location>
        <begin position="65"/>
        <end position="263"/>
    </location>
</feature>
<evidence type="ECO:0000256" key="2">
    <source>
        <dbReference type="SAM" id="SignalP"/>
    </source>
</evidence>
<name>A0ABZ1C3N5_9BACT</name>
<organism evidence="4 5">
    <name type="scientific">Actomonas aquatica</name>
    <dbReference type="NCBI Taxonomy" id="2866162"/>
    <lineage>
        <taxon>Bacteria</taxon>
        <taxon>Pseudomonadati</taxon>
        <taxon>Verrucomicrobiota</taxon>
        <taxon>Opitutia</taxon>
        <taxon>Opitutales</taxon>
        <taxon>Opitutaceae</taxon>
        <taxon>Actomonas</taxon>
    </lineage>
</organism>
<dbReference type="Gene3D" id="3.40.50.1820">
    <property type="entry name" value="alpha/beta hydrolase"/>
    <property type="match status" value="1"/>
</dbReference>
<feature type="signal peptide" evidence="2">
    <location>
        <begin position="1"/>
        <end position="17"/>
    </location>
</feature>
<feature type="chain" id="PRO_5045859903" evidence="2">
    <location>
        <begin position="18"/>
        <end position="308"/>
    </location>
</feature>
<dbReference type="EMBL" id="CP139781">
    <property type="protein sequence ID" value="WRQ86215.1"/>
    <property type="molecule type" value="Genomic_DNA"/>
</dbReference>